<reference evidence="1 2" key="1">
    <citation type="journal article" date="2021" name="Elife">
        <title>Chloroplast acquisition without the gene transfer in kleptoplastic sea slugs, Plakobranchus ocellatus.</title>
        <authorList>
            <person name="Maeda T."/>
            <person name="Takahashi S."/>
            <person name="Yoshida T."/>
            <person name="Shimamura S."/>
            <person name="Takaki Y."/>
            <person name="Nagai Y."/>
            <person name="Toyoda A."/>
            <person name="Suzuki Y."/>
            <person name="Arimoto A."/>
            <person name="Ishii H."/>
            <person name="Satoh N."/>
            <person name="Nishiyama T."/>
            <person name="Hasebe M."/>
            <person name="Maruyama T."/>
            <person name="Minagawa J."/>
            <person name="Obokata J."/>
            <person name="Shigenobu S."/>
        </authorList>
    </citation>
    <scope>NUCLEOTIDE SEQUENCE [LARGE SCALE GENOMIC DNA]</scope>
</reference>
<dbReference type="EMBL" id="BMAT01008025">
    <property type="protein sequence ID" value="GFR76526.1"/>
    <property type="molecule type" value="Genomic_DNA"/>
</dbReference>
<comment type="caution">
    <text evidence="1">The sequence shown here is derived from an EMBL/GenBank/DDBJ whole genome shotgun (WGS) entry which is preliminary data.</text>
</comment>
<organism evidence="1 2">
    <name type="scientific">Elysia marginata</name>
    <dbReference type="NCBI Taxonomy" id="1093978"/>
    <lineage>
        <taxon>Eukaryota</taxon>
        <taxon>Metazoa</taxon>
        <taxon>Spiralia</taxon>
        <taxon>Lophotrochozoa</taxon>
        <taxon>Mollusca</taxon>
        <taxon>Gastropoda</taxon>
        <taxon>Heterobranchia</taxon>
        <taxon>Euthyneura</taxon>
        <taxon>Panpulmonata</taxon>
        <taxon>Sacoglossa</taxon>
        <taxon>Placobranchoidea</taxon>
        <taxon>Plakobranchidae</taxon>
        <taxon>Elysia</taxon>
    </lineage>
</organism>
<accession>A0AAV4FUI5</accession>
<feature type="non-terminal residue" evidence="1">
    <location>
        <position position="60"/>
    </location>
</feature>
<sequence length="60" mass="6914">MAATVESIDVFHSLNGKDNVTRSYPVQKFQDRLAERTNEHRGSKGGEFRPRLVKTEFQSF</sequence>
<name>A0AAV4FUI5_9GAST</name>
<dbReference type="Proteomes" id="UP000762676">
    <property type="component" value="Unassembled WGS sequence"/>
</dbReference>
<gene>
    <name evidence="1" type="ORF">ElyMa_003945900</name>
</gene>
<evidence type="ECO:0000313" key="2">
    <source>
        <dbReference type="Proteomes" id="UP000762676"/>
    </source>
</evidence>
<dbReference type="AlphaFoldDB" id="A0AAV4FUI5"/>
<proteinExistence type="predicted"/>
<protein>
    <submittedName>
        <fullName evidence="1">Uncharacterized protein</fullName>
    </submittedName>
</protein>
<evidence type="ECO:0000313" key="1">
    <source>
        <dbReference type="EMBL" id="GFR76526.1"/>
    </source>
</evidence>
<keyword evidence="2" id="KW-1185">Reference proteome</keyword>